<dbReference type="Gene3D" id="3.40.50.720">
    <property type="entry name" value="NAD(P)-binding Rossmann-like Domain"/>
    <property type="match status" value="1"/>
</dbReference>
<dbReference type="Pfam" id="PF01408">
    <property type="entry name" value="GFO_IDH_MocA"/>
    <property type="match status" value="1"/>
</dbReference>
<evidence type="ECO:0000256" key="1">
    <source>
        <dbReference type="ARBA" id="ARBA00010928"/>
    </source>
</evidence>
<organism evidence="5 6">
    <name type="scientific">Saccharophagus degradans</name>
    <dbReference type="NCBI Taxonomy" id="86304"/>
    <lineage>
        <taxon>Bacteria</taxon>
        <taxon>Pseudomonadati</taxon>
        <taxon>Pseudomonadota</taxon>
        <taxon>Gammaproteobacteria</taxon>
        <taxon>Cellvibrionales</taxon>
        <taxon>Cellvibrionaceae</taxon>
        <taxon>Saccharophagus</taxon>
    </lineage>
</organism>
<dbReference type="Proteomes" id="UP001169760">
    <property type="component" value="Unassembled WGS sequence"/>
</dbReference>
<dbReference type="AlphaFoldDB" id="A0AAW7X072"/>
<gene>
    <name evidence="5" type="ORF">Q4521_00285</name>
</gene>
<reference evidence="5" key="1">
    <citation type="submission" date="2023-07" db="EMBL/GenBank/DDBJ databases">
        <title>Genome content predicts the carbon catabolic preferences of heterotrophic bacteria.</title>
        <authorList>
            <person name="Gralka M."/>
        </authorList>
    </citation>
    <scope>NUCLEOTIDE SEQUENCE</scope>
    <source>
        <strain evidence="5">I3M17_2</strain>
    </source>
</reference>
<dbReference type="InterPro" id="IPR000683">
    <property type="entry name" value="Gfo/Idh/MocA-like_OxRdtase_N"/>
</dbReference>
<dbReference type="PANTHER" id="PTHR22604">
    <property type="entry name" value="OXIDOREDUCTASES"/>
    <property type="match status" value="1"/>
</dbReference>
<evidence type="ECO:0000259" key="3">
    <source>
        <dbReference type="Pfam" id="PF01408"/>
    </source>
</evidence>
<dbReference type="GO" id="GO:0016491">
    <property type="term" value="F:oxidoreductase activity"/>
    <property type="evidence" value="ECO:0007669"/>
    <property type="project" value="UniProtKB-KW"/>
</dbReference>
<dbReference type="InterPro" id="IPR050984">
    <property type="entry name" value="Gfo/Idh/MocA_domain"/>
</dbReference>
<dbReference type="EMBL" id="JAUOPB010000001">
    <property type="protein sequence ID" value="MDO6420899.1"/>
    <property type="molecule type" value="Genomic_DNA"/>
</dbReference>
<protein>
    <submittedName>
        <fullName evidence="5">Gfo/Idh/MocA family oxidoreductase</fullName>
    </submittedName>
</protein>
<proteinExistence type="inferred from homology"/>
<dbReference type="GO" id="GO:0000166">
    <property type="term" value="F:nucleotide binding"/>
    <property type="evidence" value="ECO:0007669"/>
    <property type="project" value="InterPro"/>
</dbReference>
<feature type="domain" description="Gfo/Idh/MocA-like oxidoreductase N-terminal" evidence="3">
    <location>
        <begin position="4"/>
        <end position="121"/>
    </location>
</feature>
<dbReference type="RefSeq" id="WP_303490012.1">
    <property type="nucleotide sequence ID" value="NZ_JAUOPB010000001.1"/>
</dbReference>
<dbReference type="Pfam" id="PF22725">
    <property type="entry name" value="GFO_IDH_MocA_C3"/>
    <property type="match status" value="1"/>
</dbReference>
<dbReference type="InterPro" id="IPR055170">
    <property type="entry name" value="GFO_IDH_MocA-like_dom"/>
</dbReference>
<dbReference type="InterPro" id="IPR036291">
    <property type="entry name" value="NAD(P)-bd_dom_sf"/>
</dbReference>
<dbReference type="SUPFAM" id="SSF51735">
    <property type="entry name" value="NAD(P)-binding Rossmann-fold domains"/>
    <property type="match status" value="1"/>
</dbReference>
<evidence type="ECO:0000259" key="4">
    <source>
        <dbReference type="Pfam" id="PF22725"/>
    </source>
</evidence>
<evidence type="ECO:0000313" key="5">
    <source>
        <dbReference type="EMBL" id="MDO6420899.1"/>
    </source>
</evidence>
<dbReference type="Gene3D" id="3.30.360.10">
    <property type="entry name" value="Dihydrodipicolinate Reductase, domain 2"/>
    <property type="match status" value="1"/>
</dbReference>
<keyword evidence="2" id="KW-0560">Oxidoreductase</keyword>
<comment type="caution">
    <text evidence="5">The sequence shown here is derived from an EMBL/GenBank/DDBJ whole genome shotgun (WGS) entry which is preliminary data.</text>
</comment>
<comment type="similarity">
    <text evidence="1">Belongs to the Gfo/Idh/MocA family.</text>
</comment>
<evidence type="ECO:0000256" key="2">
    <source>
        <dbReference type="ARBA" id="ARBA00023002"/>
    </source>
</evidence>
<dbReference type="PANTHER" id="PTHR22604:SF105">
    <property type="entry name" value="TRANS-1,2-DIHYDROBENZENE-1,2-DIOL DEHYDROGENASE"/>
    <property type="match status" value="1"/>
</dbReference>
<accession>A0AAW7X072</accession>
<feature type="domain" description="GFO/IDH/MocA-like oxidoreductase" evidence="4">
    <location>
        <begin position="134"/>
        <end position="248"/>
    </location>
</feature>
<evidence type="ECO:0000313" key="6">
    <source>
        <dbReference type="Proteomes" id="UP001169760"/>
    </source>
</evidence>
<dbReference type="SUPFAM" id="SSF55347">
    <property type="entry name" value="Glyceraldehyde-3-phosphate dehydrogenase-like, C-terminal domain"/>
    <property type="match status" value="1"/>
</dbReference>
<name>A0AAW7X072_9GAMM</name>
<sequence>MKKIRWGIVSTAKIAREWLIPALHASQHAEVVAVASRDLAKAEAFAEKAGIPKAYGSYEALLADPNVDAIYNPLPNDQHVPVSMQAIKAGKHVLCEKPLGMDAANIQPLLELAAANPQLVVMEAFMYRFHPQWVKVREIIESGDLGQINAVEADFTYFNRDENNVRNKPGIGGGGLLDIGCYCISAARFIFGREPKRVTGMLDIDPQFGVDRHATGLLDFGPGMATFYCSTQSDSSQWVKISGEKGSLIVENPFYRRDMPSRLLLRNGDTDKEIVVGHYNHYVQQVDAFCAAINESLPAPTPLSDALGNIKVIDAVFKAAETGAWVEL</sequence>